<sequence>MDIIVVIALNCKMKSERIKKLKSGTQIAAKLDTIL</sequence>
<proteinExistence type="predicted"/>
<evidence type="ECO:0000313" key="2">
    <source>
        <dbReference type="Proteomes" id="UP000324800"/>
    </source>
</evidence>
<dbReference type="AlphaFoldDB" id="A0A5J4T6I1"/>
<protein>
    <submittedName>
        <fullName evidence="1">Uncharacterized protein</fullName>
    </submittedName>
</protein>
<name>A0A5J4T6I1_9EUKA</name>
<organism evidence="1 2">
    <name type="scientific">Streblomastix strix</name>
    <dbReference type="NCBI Taxonomy" id="222440"/>
    <lineage>
        <taxon>Eukaryota</taxon>
        <taxon>Metamonada</taxon>
        <taxon>Preaxostyla</taxon>
        <taxon>Oxymonadida</taxon>
        <taxon>Streblomastigidae</taxon>
        <taxon>Streblomastix</taxon>
    </lineage>
</organism>
<dbReference type="Proteomes" id="UP000324800">
    <property type="component" value="Unassembled WGS sequence"/>
</dbReference>
<evidence type="ECO:0000313" key="1">
    <source>
        <dbReference type="EMBL" id="KAA6353321.1"/>
    </source>
</evidence>
<reference evidence="1 2" key="1">
    <citation type="submission" date="2019-03" db="EMBL/GenBank/DDBJ databases">
        <title>Single cell metagenomics reveals metabolic interactions within the superorganism composed of flagellate Streblomastix strix and complex community of Bacteroidetes bacteria on its surface.</title>
        <authorList>
            <person name="Treitli S.C."/>
            <person name="Kolisko M."/>
            <person name="Husnik F."/>
            <person name="Keeling P."/>
            <person name="Hampl V."/>
        </authorList>
    </citation>
    <scope>NUCLEOTIDE SEQUENCE [LARGE SCALE GENOMIC DNA]</scope>
    <source>
        <strain evidence="1">ST1C</strain>
    </source>
</reference>
<feature type="non-terminal residue" evidence="1">
    <location>
        <position position="35"/>
    </location>
</feature>
<accession>A0A5J4T6I1</accession>
<dbReference type="EMBL" id="SNRW01038352">
    <property type="protein sequence ID" value="KAA6353321.1"/>
    <property type="molecule type" value="Genomic_DNA"/>
</dbReference>
<gene>
    <name evidence="1" type="ORF">EZS28_051152</name>
</gene>
<comment type="caution">
    <text evidence="1">The sequence shown here is derived from an EMBL/GenBank/DDBJ whole genome shotgun (WGS) entry which is preliminary data.</text>
</comment>